<feature type="compositionally biased region" description="Low complexity" evidence="4">
    <location>
        <begin position="238"/>
        <end position="250"/>
    </location>
</feature>
<evidence type="ECO:0000259" key="5">
    <source>
        <dbReference type="PROSITE" id="PS50030"/>
    </source>
</evidence>
<keyword evidence="2" id="KW-0963">Cytoplasm</keyword>
<accession>A0A3B4EXD4</accession>
<feature type="compositionally biased region" description="Basic and acidic residues" evidence="4">
    <location>
        <begin position="101"/>
        <end position="125"/>
    </location>
</feature>
<dbReference type="SUPFAM" id="SSF46934">
    <property type="entry name" value="UBA-like"/>
    <property type="match status" value="1"/>
</dbReference>
<feature type="domain" description="UBX" evidence="6">
    <location>
        <begin position="167"/>
        <end position="237"/>
    </location>
</feature>
<feature type="region of interest" description="Disordered" evidence="4">
    <location>
        <begin position="385"/>
        <end position="415"/>
    </location>
</feature>
<feature type="compositionally biased region" description="Pro residues" evidence="4">
    <location>
        <begin position="256"/>
        <end position="269"/>
    </location>
</feature>
<feature type="compositionally biased region" description="Basic and acidic residues" evidence="4">
    <location>
        <begin position="390"/>
        <end position="402"/>
    </location>
</feature>
<dbReference type="Gene3D" id="1.10.8.10">
    <property type="entry name" value="DNA helicase RuvA subunit, C-terminal domain"/>
    <property type="match status" value="1"/>
</dbReference>
<dbReference type="PROSITE" id="PS50033">
    <property type="entry name" value="UBX"/>
    <property type="match status" value="1"/>
</dbReference>
<evidence type="ECO:0000313" key="7">
    <source>
        <dbReference type="Ensembl" id="ENSPNYP00000003012.1"/>
    </source>
</evidence>
<organism evidence="7">
    <name type="scientific">Pundamilia nyererei</name>
    <dbReference type="NCBI Taxonomy" id="303518"/>
    <lineage>
        <taxon>Eukaryota</taxon>
        <taxon>Metazoa</taxon>
        <taxon>Chordata</taxon>
        <taxon>Craniata</taxon>
        <taxon>Vertebrata</taxon>
        <taxon>Euteleostomi</taxon>
        <taxon>Actinopterygii</taxon>
        <taxon>Neopterygii</taxon>
        <taxon>Teleostei</taxon>
        <taxon>Neoteleostei</taxon>
        <taxon>Acanthomorphata</taxon>
        <taxon>Ovalentaria</taxon>
        <taxon>Cichlomorphae</taxon>
        <taxon>Cichliformes</taxon>
        <taxon>Cichlidae</taxon>
        <taxon>African cichlids</taxon>
        <taxon>Pseudocrenilabrinae</taxon>
        <taxon>Haplochromini</taxon>
        <taxon>Pundamilia</taxon>
    </lineage>
</organism>
<sequence length="875" mass="95253">GQPSTIGELFLVLSEMGFTEEQIQAAMQAGHFSVAEAADWLVQGQYLRHTLVPQPSQPAGTAFSAFNPPKEAAHASESPGPSLVLRSPQSCSQDPPPPVESRIKPDKSDFEEKERQRVAQEVRAERRQKKQVSIAEKTSVFKDTVSFLVFRNEVDCNNLVMYICVLLQIRLPSGESMRERFPADAPLRSVVEHITGRHPSLPSFSLLQGFPRKRFGEAELACSLRSLGLTPNAALCIQTTPPETPQETSPAGHSAEPPPCVAPPQPPPGQDMVGEQVPVIPPPLPNQLWEEAVNYAGIPGVPPLRRGSHDWGQGQRLVPGDAEDPPIDVDMDQEGEEEPLHMPNGMPRLPFFPENRMRGGFEPWQRWPGQGNRLRQVFKKNAAGQAAVERLQRAAQQEDRHANQGQPSPPKRPFRAPSVPSLCALAIRATVHLMTAPSMQYSSSLAGLTPELAELLLNHMSHERLLHPRTLELFFGCPIQKFVLNSYPYSTNELLRQLRAFTALKHLSLVNSPLITDSGLCILSTLVKLQYLNLASCSKLTDSCLQHITGLKNLCFLSLDQTKVTDAGMVLYLQSVPSCLSQLSLNQTAVTETTLAVLPTSVPQLRLLSIKQTKVKDLTALAAMSSLQTLNLDGTGVTEASLEHLATHPALTSLTLVGIPVADGSHALQIISGLKLTRITLPGRHSVTDSGLSFLSGLTLLSELDLTDYTQVTDQGVSHLSTLTRLKKLSLSNTQVTDAGLPSLRCMQELQELCLDRTAVTSRGVADLITCLPHLQVLGLASTQVGDNVVRKGLIRCSQLVKLNLSRTRITDHGLKFLKQIHLAQVNLDGTGVSLMGIASLLSCTNINSIRASNTPSRVSAAPLRCCLQDHLGKA</sequence>
<feature type="domain" description="UBA" evidence="5">
    <location>
        <begin position="13"/>
        <end position="44"/>
    </location>
</feature>
<dbReference type="PANTHER" id="PTHR46340">
    <property type="entry name" value="UBX DOMAIN-CONTAINING PROTEIN 1"/>
    <property type="match status" value="1"/>
</dbReference>
<dbReference type="InterPro" id="IPR029071">
    <property type="entry name" value="Ubiquitin-like_domsf"/>
</dbReference>
<evidence type="ECO:0000256" key="4">
    <source>
        <dbReference type="SAM" id="MobiDB-lite"/>
    </source>
</evidence>
<dbReference type="SUPFAM" id="SSF52047">
    <property type="entry name" value="RNI-like"/>
    <property type="match status" value="1"/>
</dbReference>
<protein>
    <submittedName>
        <fullName evidence="7">Uncharacterized LOC102205173</fullName>
    </submittedName>
</protein>
<dbReference type="InterPro" id="IPR032675">
    <property type="entry name" value="LRR_dom_sf"/>
</dbReference>
<dbReference type="InterPro" id="IPR006553">
    <property type="entry name" value="Leu-rich_rpt_Cys-con_subtyp"/>
</dbReference>
<dbReference type="Pfam" id="PF00789">
    <property type="entry name" value="UBX"/>
    <property type="match status" value="1"/>
</dbReference>
<evidence type="ECO:0000256" key="3">
    <source>
        <dbReference type="ARBA" id="ARBA00023054"/>
    </source>
</evidence>
<dbReference type="GO" id="GO:0031397">
    <property type="term" value="P:negative regulation of protein ubiquitination"/>
    <property type="evidence" value="ECO:0007669"/>
    <property type="project" value="TreeGrafter"/>
</dbReference>
<reference evidence="7" key="1">
    <citation type="submission" date="2023-09" db="UniProtKB">
        <authorList>
            <consortium name="Ensembl"/>
        </authorList>
    </citation>
    <scope>IDENTIFICATION</scope>
</reference>
<dbReference type="Gene3D" id="3.80.10.10">
    <property type="entry name" value="Ribonuclease Inhibitor"/>
    <property type="match status" value="3"/>
</dbReference>
<comment type="subcellular location">
    <subcellularLocation>
        <location evidence="1">Cytoplasm</location>
    </subcellularLocation>
</comment>
<dbReference type="SMART" id="SM00166">
    <property type="entry name" value="UBX"/>
    <property type="match status" value="1"/>
</dbReference>
<dbReference type="STRING" id="303518.ENSPNYP00000003012"/>
<dbReference type="Ensembl" id="ENSPNYT00000003093.1">
    <property type="protein sequence ID" value="ENSPNYP00000003012.1"/>
    <property type="gene ID" value="ENSPNYG00000002314.1"/>
</dbReference>
<evidence type="ECO:0000259" key="6">
    <source>
        <dbReference type="PROSITE" id="PS50033"/>
    </source>
</evidence>
<dbReference type="GO" id="GO:0005737">
    <property type="term" value="C:cytoplasm"/>
    <property type="evidence" value="ECO:0007669"/>
    <property type="project" value="UniProtKB-SubCell"/>
</dbReference>
<dbReference type="Gene3D" id="3.10.20.90">
    <property type="entry name" value="Phosphatidylinositol 3-kinase Catalytic Subunit, Chain A, domain 1"/>
    <property type="match status" value="1"/>
</dbReference>
<evidence type="ECO:0000256" key="2">
    <source>
        <dbReference type="ARBA" id="ARBA00022490"/>
    </source>
</evidence>
<dbReference type="InterPro" id="IPR001012">
    <property type="entry name" value="UBX_dom"/>
</dbReference>
<evidence type="ECO:0000256" key="1">
    <source>
        <dbReference type="ARBA" id="ARBA00004496"/>
    </source>
</evidence>
<keyword evidence="3" id="KW-0175">Coiled coil</keyword>
<feature type="region of interest" description="Disordered" evidence="4">
    <location>
        <begin position="58"/>
        <end position="128"/>
    </location>
</feature>
<dbReference type="GO" id="GO:0005634">
    <property type="term" value="C:nucleus"/>
    <property type="evidence" value="ECO:0007669"/>
    <property type="project" value="TreeGrafter"/>
</dbReference>
<dbReference type="SUPFAM" id="SSF52058">
    <property type="entry name" value="L domain-like"/>
    <property type="match status" value="1"/>
</dbReference>
<name>A0A3B4EXD4_9CICH</name>
<dbReference type="SUPFAM" id="SSF54236">
    <property type="entry name" value="Ubiquitin-like"/>
    <property type="match status" value="1"/>
</dbReference>
<dbReference type="GeneTree" id="ENSGT00400000022514"/>
<dbReference type="GO" id="GO:0036435">
    <property type="term" value="F:K48-linked polyubiquitin modification-dependent protein binding"/>
    <property type="evidence" value="ECO:0007669"/>
    <property type="project" value="TreeGrafter"/>
</dbReference>
<dbReference type="GO" id="GO:0032435">
    <property type="term" value="P:negative regulation of proteasomal ubiquitin-dependent protein catabolic process"/>
    <property type="evidence" value="ECO:0007669"/>
    <property type="project" value="TreeGrafter"/>
</dbReference>
<feature type="region of interest" description="Disordered" evidence="4">
    <location>
        <begin position="238"/>
        <end position="269"/>
    </location>
</feature>
<dbReference type="PROSITE" id="PS50030">
    <property type="entry name" value="UBA"/>
    <property type="match status" value="1"/>
</dbReference>
<dbReference type="InterPro" id="IPR009060">
    <property type="entry name" value="UBA-like_sf"/>
</dbReference>
<proteinExistence type="predicted"/>
<dbReference type="AlphaFoldDB" id="A0A3B4EXD4"/>
<dbReference type="InterPro" id="IPR015940">
    <property type="entry name" value="UBA"/>
</dbReference>
<dbReference type="PANTHER" id="PTHR46340:SF1">
    <property type="entry name" value="UBX DOMAIN-CONTAINING PROTEIN 1"/>
    <property type="match status" value="1"/>
</dbReference>
<dbReference type="GO" id="GO:1903094">
    <property type="term" value="P:negative regulation of protein K48-linked deubiquitination"/>
    <property type="evidence" value="ECO:0007669"/>
    <property type="project" value="TreeGrafter"/>
</dbReference>
<dbReference type="SMART" id="SM00367">
    <property type="entry name" value="LRR_CC"/>
    <property type="match status" value="5"/>
</dbReference>